<keyword evidence="1" id="KW-0812">Transmembrane</keyword>
<reference evidence="3 4" key="1">
    <citation type="journal article" date="2017" name="Clin. Infect. Dis.">
        <title>Simultaneous emergence of multidrug-resistant Candida auris on 3 continents confirmed by whole-genome sequencing and epidemiological analyses.</title>
        <authorList>
            <person name="Lockhart S.R."/>
            <person name="Etienne K.A."/>
            <person name="Vallabhaneni S."/>
            <person name="Farooqi J."/>
            <person name="Chowdhary A."/>
            <person name="Govender N.P."/>
            <person name="Colombo A.L."/>
            <person name="Calvo B."/>
            <person name="Cuomo C.A."/>
            <person name="Desjardins C.A."/>
            <person name="Berkow E.L."/>
            <person name="Castanheira M."/>
            <person name="Magobo R.E."/>
            <person name="Jabeen K."/>
            <person name="Asghar R.J."/>
            <person name="Meis J.F."/>
            <person name="Jackson B."/>
            <person name="Chiller T."/>
            <person name="Litvintseva A.P."/>
        </authorList>
    </citation>
    <scope>NUCLEOTIDE SEQUENCE [LARGE SCALE GENOMIC DNA]</scope>
    <source>
        <strain evidence="3 4">B8441</strain>
    </source>
</reference>
<keyword evidence="1" id="KW-1133">Transmembrane helix</keyword>
<feature type="transmembrane region" description="Helical" evidence="1">
    <location>
        <begin position="12"/>
        <end position="33"/>
    </location>
</feature>
<evidence type="ECO:0000313" key="3">
    <source>
        <dbReference type="EMBL" id="PIS58794.1"/>
    </source>
</evidence>
<dbReference type="GO" id="GO:0006673">
    <property type="term" value="P:inositol phosphoceramide metabolic process"/>
    <property type="evidence" value="ECO:0007669"/>
    <property type="project" value="InterPro"/>
</dbReference>
<dbReference type="VEuPathDB" id="FungiDB:CJI97_000248"/>
<dbReference type="Proteomes" id="UP000230249">
    <property type="component" value="Unassembled WGS sequence"/>
</dbReference>
<dbReference type="STRING" id="498019.A0A2H1A2Y3"/>
<dbReference type="VEuPathDB" id="FungiDB:CJI96_0000973"/>
<evidence type="ECO:0000313" key="2">
    <source>
        <dbReference type="EMBL" id="KAK8440908.1"/>
    </source>
</evidence>
<reference evidence="2 4" key="3">
    <citation type="journal article" date="2018" name="Nat. Commun.">
        <title>Genomic insights into multidrug-resistance, mating and virulence in Candida auris and related emerging species.</title>
        <authorList>
            <person name="Munoz J.F."/>
            <person name="Gade L."/>
            <person name="Chow N.A."/>
            <person name="Loparev V.N."/>
            <person name="Juieng P."/>
            <person name="Berkow E.L."/>
            <person name="Farrer R.A."/>
            <person name="Litvintseva A.P."/>
            <person name="Cuomo C.A."/>
        </authorList>
    </citation>
    <scope>GENOME REANNOTATION</scope>
    <source>
        <strain evidence="2 4">B8441</strain>
    </source>
</reference>
<dbReference type="InterPro" id="IPR013862">
    <property type="entry name" value="Kei1"/>
</dbReference>
<dbReference type="VEuPathDB" id="FungiDB:QG37_02539"/>
<dbReference type="PANTHER" id="PTHR28077:SF1">
    <property type="entry name" value="INOSITOL PHOSPHORYLCERAMIDE SYNTHASE REGULATORY SUBUNIT KEI1"/>
    <property type="match status" value="1"/>
</dbReference>
<name>A0A2H1A2Y3_CANAR</name>
<protein>
    <recommendedName>
        <fullName evidence="5">DUF1753-domain-containing protein</fullName>
    </recommendedName>
</protein>
<evidence type="ECO:0008006" key="5">
    <source>
        <dbReference type="Google" id="ProtNLM"/>
    </source>
</evidence>
<gene>
    <name evidence="3" type="ORF">B9J08_000247</name>
    <name evidence="2" type="ORF">B9J08_02206</name>
</gene>
<dbReference type="GO" id="GO:0070916">
    <property type="term" value="C:inositol phosphoceramide synthase complex"/>
    <property type="evidence" value="ECO:0007669"/>
    <property type="project" value="TreeGrafter"/>
</dbReference>
<accession>A0A2H1A2Y3</accession>
<dbReference type="PANTHER" id="PTHR28077">
    <property type="entry name" value="INOSITOL PHOSPHORYLCERAMIDE SYNTHASE REGULATORY SUBUNIT KEI1"/>
    <property type="match status" value="1"/>
</dbReference>
<dbReference type="Pfam" id="PF08552">
    <property type="entry name" value="Kei1"/>
    <property type="match status" value="1"/>
</dbReference>
<reference evidence="3" key="2">
    <citation type="submission" date="2017-11" db="EMBL/GenBank/DDBJ databases">
        <title>Candida auris genome assembly and annotation.</title>
        <authorList>
            <person name="Munoz J.F."/>
            <person name="Gade L.G."/>
            <person name="Chow N.A."/>
            <person name="Litvintseva A.P."/>
            <person name="Loparev V.N."/>
            <person name="Cuomo C.A."/>
        </authorList>
    </citation>
    <scope>NUCLEOTIDE SEQUENCE</scope>
    <source>
        <strain evidence="3">B8441</strain>
    </source>
</reference>
<dbReference type="AlphaFoldDB" id="A0A2H1A2Y3"/>
<organism evidence="3">
    <name type="scientific">Candidozyma auris</name>
    <name type="common">Yeast</name>
    <name type="synonym">Candida auris</name>
    <dbReference type="NCBI Taxonomy" id="498019"/>
    <lineage>
        <taxon>Eukaryota</taxon>
        <taxon>Fungi</taxon>
        <taxon>Dikarya</taxon>
        <taxon>Ascomycota</taxon>
        <taxon>Saccharomycotina</taxon>
        <taxon>Pichiomycetes</taxon>
        <taxon>Metschnikowiaceae</taxon>
        <taxon>Candidozyma</taxon>
    </lineage>
</organism>
<dbReference type="VEuPathDB" id="FungiDB:B9J08_000247"/>
<evidence type="ECO:0000256" key="1">
    <source>
        <dbReference type="SAM" id="Phobius"/>
    </source>
</evidence>
<reference evidence="2" key="4">
    <citation type="submission" date="2024-03" db="EMBL/GenBank/DDBJ databases">
        <title>Improved genome assembly of Candida auris strain B8441 and annotation of B11205.</title>
        <authorList>
            <person name="Cauldron N.C."/>
            <person name="Shea T."/>
            <person name="Cuomo C.A."/>
        </authorList>
    </citation>
    <scope>NUCLEOTIDE SEQUENCE</scope>
    <source>
        <strain evidence="2">B8441</strain>
    </source>
</reference>
<keyword evidence="1" id="KW-0472">Membrane</keyword>
<comment type="caution">
    <text evidence="3">The sequence shown here is derived from an EMBL/GenBank/DDBJ whole genome shotgun (WGS) entry which is preliminary data.</text>
</comment>
<feature type="transmembrane region" description="Helical" evidence="1">
    <location>
        <begin position="162"/>
        <end position="184"/>
    </location>
</feature>
<dbReference type="VEuPathDB" id="FungiDB:CJJ07_001636"/>
<sequence>MDPKLLDRVLPGKFVFVIPLYIGVELILAVAILNKAGGAYGVLSILTGHHLNFWQWLFNLLQFLTLPFYISALSNILNRATNVRKTSLACLIYLIDTVIGLLYTIYFVYFWFSRVDNNPTGYGDGMASSESQSYSSYMRRSSSSTPKETEDLSQSASPQRELFLTVSGIIVTNAIRLYFALVFLSFTRQLLKQSALNQKYHGADSLDEEVLHPTSVMGRIKKFVYDLEMRAKHFMIEFFS</sequence>
<dbReference type="GO" id="GO:0000139">
    <property type="term" value="C:Golgi membrane"/>
    <property type="evidence" value="ECO:0007669"/>
    <property type="project" value="TreeGrafter"/>
</dbReference>
<accession>A0A5Q7YCX9</accession>
<dbReference type="OMA" id="CEVIVWF"/>
<dbReference type="EMBL" id="PEKT03000002">
    <property type="protein sequence ID" value="KAK8440908.1"/>
    <property type="molecule type" value="Genomic_DNA"/>
</dbReference>
<dbReference type="EMBL" id="PEKT02000001">
    <property type="protein sequence ID" value="PIS58794.1"/>
    <property type="molecule type" value="Genomic_DNA"/>
</dbReference>
<evidence type="ECO:0000313" key="4">
    <source>
        <dbReference type="Proteomes" id="UP000230249"/>
    </source>
</evidence>
<feature type="transmembrane region" description="Helical" evidence="1">
    <location>
        <begin position="88"/>
        <end position="112"/>
    </location>
</feature>
<proteinExistence type="predicted"/>
<keyword evidence="4" id="KW-1185">Reference proteome</keyword>
<dbReference type="OrthoDB" id="3338076at2759"/>
<dbReference type="VEuPathDB" id="FungiDB:CJJ09_002219"/>
<dbReference type="GO" id="GO:0070917">
    <property type="term" value="F:inositol phosphoceramide synthase regulator activity"/>
    <property type="evidence" value="ECO:0007669"/>
    <property type="project" value="InterPro"/>
</dbReference>
<feature type="transmembrane region" description="Helical" evidence="1">
    <location>
        <begin position="53"/>
        <end position="76"/>
    </location>
</feature>